<reference evidence="13" key="1">
    <citation type="submission" date="2016-10" db="EMBL/GenBank/DDBJ databases">
        <authorList>
            <person name="Varghese N."/>
            <person name="Submissions S."/>
        </authorList>
    </citation>
    <scope>NUCLEOTIDE SEQUENCE [LARGE SCALE GENOMIC DNA]</scope>
    <source>
        <strain evidence="13">GAS369</strain>
    </source>
</reference>
<dbReference type="InterPro" id="IPR047817">
    <property type="entry name" value="ABC2_TM_bact-type"/>
</dbReference>
<dbReference type="GO" id="GO:0016887">
    <property type="term" value="F:ATP hydrolysis activity"/>
    <property type="evidence" value="ECO:0007669"/>
    <property type="project" value="InterPro"/>
</dbReference>
<keyword evidence="3 9" id="KW-0812">Transmembrane</keyword>
<evidence type="ECO:0000313" key="12">
    <source>
        <dbReference type="EMBL" id="SDS53033.1"/>
    </source>
</evidence>
<dbReference type="InterPro" id="IPR013525">
    <property type="entry name" value="ABC2_TM"/>
</dbReference>
<dbReference type="CDD" id="cd03230">
    <property type="entry name" value="ABC_DR_subfamily_A"/>
    <property type="match status" value="2"/>
</dbReference>
<keyword evidence="4" id="KW-0547">Nucleotide-binding</keyword>
<evidence type="ECO:0000256" key="6">
    <source>
        <dbReference type="ARBA" id="ARBA00022989"/>
    </source>
</evidence>
<feature type="transmembrane region" description="Helical" evidence="9">
    <location>
        <begin position="895"/>
        <end position="913"/>
    </location>
</feature>
<dbReference type="Gene3D" id="3.40.50.300">
    <property type="entry name" value="P-loop containing nucleotide triphosphate hydrolases"/>
    <property type="match status" value="2"/>
</dbReference>
<accession>A0A1H1SYY2</accession>
<organism evidence="12 13">
    <name type="scientific">Bradyrhizobium canariense</name>
    <dbReference type="NCBI Taxonomy" id="255045"/>
    <lineage>
        <taxon>Bacteria</taxon>
        <taxon>Pseudomonadati</taxon>
        <taxon>Pseudomonadota</taxon>
        <taxon>Alphaproteobacteria</taxon>
        <taxon>Hyphomicrobiales</taxon>
        <taxon>Nitrobacteraceae</taxon>
        <taxon>Bradyrhizobium</taxon>
    </lineage>
</organism>
<dbReference type="PANTHER" id="PTHR43038:SF4">
    <property type="entry name" value="RIBOSOME-ASSOCIATED ATPASE"/>
    <property type="match status" value="1"/>
</dbReference>
<dbReference type="SUPFAM" id="SSF52540">
    <property type="entry name" value="P-loop containing nucleoside triphosphate hydrolases"/>
    <property type="match status" value="2"/>
</dbReference>
<evidence type="ECO:0000259" key="10">
    <source>
        <dbReference type="PROSITE" id="PS50893"/>
    </source>
</evidence>
<evidence type="ECO:0000256" key="5">
    <source>
        <dbReference type="ARBA" id="ARBA00022840"/>
    </source>
</evidence>
<dbReference type="InterPro" id="IPR003439">
    <property type="entry name" value="ABC_transporter-like_ATP-bd"/>
</dbReference>
<name>A0A1H1SYY2_9BRAD</name>
<dbReference type="GO" id="GO:0140359">
    <property type="term" value="F:ABC-type transporter activity"/>
    <property type="evidence" value="ECO:0007669"/>
    <property type="project" value="InterPro"/>
</dbReference>
<keyword evidence="13" id="KW-1185">Reference proteome</keyword>
<dbReference type="EMBL" id="LT629750">
    <property type="protein sequence ID" value="SDS53033.1"/>
    <property type="molecule type" value="Genomic_DNA"/>
</dbReference>
<evidence type="ECO:0000256" key="3">
    <source>
        <dbReference type="ARBA" id="ARBA00022692"/>
    </source>
</evidence>
<dbReference type="GO" id="GO:0016020">
    <property type="term" value="C:membrane"/>
    <property type="evidence" value="ECO:0007669"/>
    <property type="project" value="UniProtKB-SubCell"/>
</dbReference>
<dbReference type="InterPro" id="IPR003593">
    <property type="entry name" value="AAA+_ATPase"/>
</dbReference>
<feature type="transmembrane region" description="Helical" evidence="9">
    <location>
        <begin position="805"/>
        <end position="825"/>
    </location>
</feature>
<evidence type="ECO:0000256" key="8">
    <source>
        <dbReference type="ARBA" id="ARBA00024722"/>
    </source>
</evidence>
<dbReference type="PROSITE" id="PS00211">
    <property type="entry name" value="ABC_TRANSPORTER_1"/>
    <property type="match status" value="1"/>
</dbReference>
<feature type="transmembrane region" description="Helical" evidence="9">
    <location>
        <begin position="831"/>
        <end position="852"/>
    </location>
</feature>
<dbReference type="Gene3D" id="3.40.1710.10">
    <property type="entry name" value="abc type-2 transporter like domain"/>
    <property type="match status" value="1"/>
</dbReference>
<dbReference type="PROSITE" id="PS51012">
    <property type="entry name" value="ABC_TM2"/>
    <property type="match status" value="1"/>
</dbReference>
<sequence>MSGSPVARLNGLTQTYGKVCALDHVTVDIPSDCMVGLIGPDGVGKSTLLGIVAGARQLQSGQAIVLDGDISSSTHRTSVCSRIAYMPQGLGKNLYPDLSVRENIEFFARLFGLSHLEQKWRITELLDSTSLTEFADRPAKKLSGGMRQKLGLCCSLIHDPDLLILDEPTTGVDPLSRRQFWELIDRIRSRRPGMSVIVATAYMEEAEQFDWLLALNGGKVLATGSPTEINAATKTTNIEDAFIALQPERQRDGHRKLVVPPREHSSSEPIIVARNLSCRFGDFTAVDGVNFSIEQGEIFGFVGSNGSGKTTTMKMLTGLLPASEGEALVFGRPLDANDLDARRRVGYMSQSFSLYGELTVRQNLILHARLFHLDPEVARQRIADLTGKFDLIPYLDERAAELPLGIRQRVSLAVAIVHGPDLLILDEPTSGVDPLARDQFWELLIDLSRNQRVTIFVSTHFMSEAARCDRLSLMHAGRVLATDTPAALVKARHAATLEDAFISYLEAESADGNLAPKGSQPIVSVAAVNDGEKRKAARQARRSVFFSAQRLFACTVREGLELIRDPIRLTFALFGTTLLMIVFGFGVSTDVNNLTFAVLDRDQTHESRAYLEEVRGSPYFVEKPPLADYADLDKRLQSGEITASIEIPPGFGENIKRGRPAWASAWIDGAMPFRAETIRGYLQGMHQLYLTDPVIKTTVQQAGPPSDIETRYKYNQDFDSVYAMVPSTIALMLALFPAILMALAVVREKELGSITNLYVTPVTRLEFLVGKQLPYVAVALINFAILFTMALLLFQVPLKGSFPMLLSGVIVYVFATTGYGMLISAFCSTQIAALFGTAILTILPATQFAGMMTPVSSLSGFARVLGRCFPMSYFLPISVGTFTKGLGFQDIGTNLLSLAAFVPILTGLSLFLVRKQER</sequence>
<evidence type="ECO:0000256" key="9">
    <source>
        <dbReference type="SAM" id="Phobius"/>
    </source>
</evidence>
<dbReference type="PROSITE" id="PS50893">
    <property type="entry name" value="ABC_TRANSPORTER_2"/>
    <property type="match status" value="2"/>
</dbReference>
<evidence type="ECO:0000256" key="2">
    <source>
        <dbReference type="ARBA" id="ARBA00005417"/>
    </source>
</evidence>
<protein>
    <submittedName>
        <fullName evidence="12">Ribosome-dependent ATPase</fullName>
    </submittedName>
</protein>
<comment type="function">
    <text evidence="8">Involved in beta-(1--&gt;2)glucan export. Transmembrane domains (TMD) form a pore in the inner membrane and the ATP-binding domain (NBD) is responsible for energy generation.</text>
</comment>
<comment type="subcellular location">
    <subcellularLocation>
        <location evidence="1">Membrane</location>
        <topology evidence="1">Multi-pass membrane protein</topology>
    </subcellularLocation>
</comment>
<feature type="domain" description="ABC transporter" evidence="10">
    <location>
        <begin position="7"/>
        <end position="242"/>
    </location>
</feature>
<gene>
    <name evidence="12" type="ORF">SAMN05444158_2338</name>
</gene>
<evidence type="ECO:0000256" key="1">
    <source>
        <dbReference type="ARBA" id="ARBA00004141"/>
    </source>
</evidence>
<feature type="transmembrane region" description="Helical" evidence="9">
    <location>
        <begin position="721"/>
        <end position="746"/>
    </location>
</feature>
<evidence type="ECO:0000256" key="4">
    <source>
        <dbReference type="ARBA" id="ARBA00022741"/>
    </source>
</evidence>
<evidence type="ECO:0000313" key="13">
    <source>
        <dbReference type="Proteomes" id="UP000243904"/>
    </source>
</evidence>
<dbReference type="InterPro" id="IPR027417">
    <property type="entry name" value="P-loop_NTPase"/>
</dbReference>
<dbReference type="AlphaFoldDB" id="A0A1H1SYY2"/>
<feature type="domain" description="ABC transporter" evidence="10">
    <location>
        <begin position="271"/>
        <end position="501"/>
    </location>
</feature>
<proteinExistence type="inferred from homology"/>
<feature type="transmembrane region" description="Helical" evidence="9">
    <location>
        <begin position="773"/>
        <end position="793"/>
    </location>
</feature>
<comment type="similarity">
    <text evidence="2">Belongs to the ABC transporter superfamily.</text>
</comment>
<dbReference type="PANTHER" id="PTHR43038">
    <property type="entry name" value="ATP-BINDING CASSETTE, SUB-FAMILY H, MEMBER 1"/>
    <property type="match status" value="1"/>
</dbReference>
<dbReference type="Pfam" id="PF00005">
    <property type="entry name" value="ABC_tran"/>
    <property type="match status" value="2"/>
</dbReference>
<evidence type="ECO:0000256" key="7">
    <source>
        <dbReference type="ARBA" id="ARBA00023136"/>
    </source>
</evidence>
<evidence type="ECO:0000259" key="11">
    <source>
        <dbReference type="PROSITE" id="PS51012"/>
    </source>
</evidence>
<dbReference type="GO" id="GO:0005524">
    <property type="term" value="F:ATP binding"/>
    <property type="evidence" value="ECO:0007669"/>
    <property type="project" value="UniProtKB-KW"/>
</dbReference>
<keyword evidence="5" id="KW-0067">ATP-binding</keyword>
<dbReference type="SMART" id="SM00382">
    <property type="entry name" value="AAA"/>
    <property type="match status" value="2"/>
</dbReference>
<keyword evidence="6 9" id="KW-1133">Transmembrane helix</keyword>
<dbReference type="RefSeq" id="WP_167558699.1">
    <property type="nucleotide sequence ID" value="NZ_LT629750.1"/>
</dbReference>
<keyword evidence="7 9" id="KW-0472">Membrane</keyword>
<dbReference type="InterPro" id="IPR047651">
    <property type="entry name" value="ABC2_perm_RbbA"/>
</dbReference>
<dbReference type="Proteomes" id="UP000243904">
    <property type="component" value="Chromosome I"/>
</dbReference>
<dbReference type="InterPro" id="IPR017871">
    <property type="entry name" value="ABC_transporter-like_CS"/>
</dbReference>
<dbReference type="Pfam" id="PF12698">
    <property type="entry name" value="ABC2_membrane_3"/>
    <property type="match status" value="1"/>
</dbReference>
<dbReference type="NCBIfam" id="NF033858">
    <property type="entry name" value="ABC2_perm_RbbA"/>
    <property type="match status" value="1"/>
</dbReference>
<feature type="domain" description="ABC transmembrane type-2" evidence="11">
    <location>
        <begin position="675"/>
        <end position="916"/>
    </location>
</feature>